<proteinExistence type="inferred from homology"/>
<feature type="compositionally biased region" description="Basic residues" evidence="9">
    <location>
        <begin position="246"/>
        <end position="259"/>
    </location>
</feature>
<dbReference type="GO" id="GO:0003682">
    <property type="term" value="F:chromatin binding"/>
    <property type="evidence" value="ECO:0007669"/>
    <property type="project" value="TreeGrafter"/>
</dbReference>
<feature type="repeat" description="MBT" evidence="8">
    <location>
        <begin position="109"/>
        <end position="210"/>
    </location>
</feature>
<dbReference type="GO" id="GO:0005634">
    <property type="term" value="C:nucleus"/>
    <property type="evidence" value="ECO:0007669"/>
    <property type="project" value="UniProtKB-SubCell"/>
</dbReference>
<keyword evidence="14" id="KW-1185">Reference proteome</keyword>
<dbReference type="PROSITE" id="PS51079">
    <property type="entry name" value="MBT"/>
    <property type="match status" value="2"/>
</dbReference>
<evidence type="ECO:0000256" key="1">
    <source>
        <dbReference type="ARBA" id="ARBA00004123"/>
    </source>
</evidence>
<dbReference type="InterPro" id="IPR047280">
    <property type="entry name" value="MBT_SCMH1_rpt2"/>
</dbReference>
<evidence type="ECO:0000259" key="11">
    <source>
        <dbReference type="Pfam" id="PF12140"/>
    </source>
</evidence>
<feature type="compositionally biased region" description="Basic residues" evidence="9">
    <location>
        <begin position="280"/>
        <end position="295"/>
    </location>
</feature>
<dbReference type="Gene3D" id="1.10.150.50">
    <property type="entry name" value="Transcription Factor, Ets-1"/>
    <property type="match status" value="1"/>
</dbReference>
<dbReference type="Pfam" id="PF00536">
    <property type="entry name" value="SAM_1"/>
    <property type="match status" value="1"/>
</dbReference>
<feature type="non-terminal residue" evidence="13">
    <location>
        <position position="1"/>
    </location>
</feature>
<evidence type="ECO:0000256" key="5">
    <source>
        <dbReference type="ARBA" id="ARBA00023015"/>
    </source>
</evidence>
<dbReference type="EMBL" id="VWPO01002018">
    <property type="protein sequence ID" value="NXY75054.1"/>
    <property type="molecule type" value="Genomic_DNA"/>
</dbReference>
<evidence type="ECO:0000259" key="10">
    <source>
        <dbReference type="Pfam" id="PF00536"/>
    </source>
</evidence>
<evidence type="ECO:0000259" key="12">
    <source>
        <dbReference type="Pfam" id="PF17208"/>
    </source>
</evidence>
<evidence type="ECO:0000256" key="3">
    <source>
        <dbReference type="ARBA" id="ARBA00022491"/>
    </source>
</evidence>
<dbReference type="Pfam" id="PF12140">
    <property type="entry name" value="SLED"/>
    <property type="match status" value="1"/>
</dbReference>
<dbReference type="GO" id="GO:0045892">
    <property type="term" value="P:negative regulation of DNA-templated transcription"/>
    <property type="evidence" value="ECO:0007669"/>
    <property type="project" value="TreeGrafter"/>
</dbReference>
<dbReference type="InterPro" id="IPR033763">
    <property type="entry name" value="SCML2_RBR"/>
</dbReference>
<keyword evidence="4" id="KW-0677">Repeat</keyword>
<organism evidence="13 14">
    <name type="scientific">Glareola pratincola</name>
    <name type="common">Collared pratincole</name>
    <name type="synonym">Hirundo pratincola</name>
    <dbReference type="NCBI Taxonomy" id="43316"/>
    <lineage>
        <taxon>Eukaryota</taxon>
        <taxon>Metazoa</taxon>
        <taxon>Chordata</taxon>
        <taxon>Craniata</taxon>
        <taxon>Vertebrata</taxon>
        <taxon>Euteleostomi</taxon>
        <taxon>Archelosauria</taxon>
        <taxon>Archosauria</taxon>
        <taxon>Dinosauria</taxon>
        <taxon>Saurischia</taxon>
        <taxon>Theropoda</taxon>
        <taxon>Coelurosauria</taxon>
        <taxon>Aves</taxon>
        <taxon>Neognathae</taxon>
        <taxon>Neoaves</taxon>
        <taxon>Charadriiformes</taxon>
        <taxon>Glareolidae</taxon>
        <taxon>Glareola</taxon>
    </lineage>
</organism>
<feature type="compositionally biased region" description="Low complexity" evidence="9">
    <location>
        <begin position="485"/>
        <end position="496"/>
    </location>
</feature>
<dbReference type="CDD" id="cd20105">
    <property type="entry name" value="MBT_SCMH1_rpt1"/>
    <property type="match status" value="1"/>
</dbReference>
<dbReference type="FunFam" id="3.90.1150.190:FF:000001">
    <property type="entry name" value="Polycomb protein scmh1 isoform 4"/>
    <property type="match status" value="1"/>
</dbReference>
<keyword evidence="3" id="KW-0678">Repressor</keyword>
<dbReference type="SUPFAM" id="SSF47769">
    <property type="entry name" value="SAM/Pointed domain"/>
    <property type="match status" value="1"/>
</dbReference>
<dbReference type="InterPro" id="IPR047279">
    <property type="entry name" value="MBT_SCMH1_rpt1"/>
</dbReference>
<evidence type="ECO:0000256" key="8">
    <source>
        <dbReference type="PROSITE-ProRule" id="PRU00459"/>
    </source>
</evidence>
<feature type="domain" description="SAM" evidence="10">
    <location>
        <begin position="567"/>
        <end position="608"/>
    </location>
</feature>
<evidence type="ECO:0000256" key="7">
    <source>
        <dbReference type="ARBA" id="ARBA00023242"/>
    </source>
</evidence>
<dbReference type="SUPFAM" id="SSF63748">
    <property type="entry name" value="Tudor/PWWP/MBT"/>
    <property type="match status" value="2"/>
</dbReference>
<evidence type="ECO:0000256" key="6">
    <source>
        <dbReference type="ARBA" id="ARBA00023163"/>
    </source>
</evidence>
<feature type="domain" description="SLED" evidence="11">
    <location>
        <begin position="333"/>
        <end position="441"/>
    </location>
</feature>
<sequence>GHFTWEKYLKETCAIPAPAHCFKQSYTPPANEFKISMKLEAQDPRNTTSTCIATVVGLTGARLRLRLDGSDNKNDFWRLVDSAEIQPIGNCEKNGGMLQPPLGFRLNASSWPMFLLKTLNGAEMAPVRIFHKEPPSPSQNFFKTGMKLEAVDRKNPHFICPATIGEVRGSEVLITFDGWRGAFDYWCRYDSRDIFPVGWCSLTGDNLQPPGTKVVIPKSPLPASEVNSEKPSMHSSTKTVLGHQQGQRRRKTGKKRGRTTKALIHHPMPTPSKSVEPLKFPRKRGPKPGSKRKPRTLLNPAPTSPTTSTPEPDTSTVPQDAATIPSSAMQAPTVCIYLNKNGSTGPHLDKKKIQQLPDHFGPARASVVLQQAVQACIDCAYHQKTVFSFLKQGHGGEVISAVFDREQHTLNLPAVNSITYVLRFLEKLCHNLRSDNLFGNQPFTQNSHMQRSHEYDHDRYLPGETFVLGDGLPGPLEPRLDPMDSALNSVNSSSHSRSSRDYRLQGYRHLHQPSSLTQGSTSALRRLSSGGLLSHPCVLLQPSSLWARPGSAGRVGAYKGSHEWCCFASLQEIDGKALLLLRSDMMMKYMGLKLGPALKLTYHIDKLKQGKF</sequence>
<dbReference type="InterPro" id="IPR001660">
    <property type="entry name" value="SAM"/>
</dbReference>
<dbReference type="Gene3D" id="2.30.30.140">
    <property type="match status" value="2"/>
</dbReference>
<dbReference type="PANTHER" id="PTHR12247:SF68">
    <property type="entry name" value="POLYCOMB PROTEIN SCMH1"/>
    <property type="match status" value="1"/>
</dbReference>
<reference evidence="13 14" key="1">
    <citation type="submission" date="2019-09" db="EMBL/GenBank/DDBJ databases">
        <title>Bird 10,000 Genomes (B10K) Project - Family phase.</title>
        <authorList>
            <person name="Zhang G."/>
        </authorList>
    </citation>
    <scope>NUCLEOTIDE SEQUENCE [LARGE SCALE GENOMIC DNA]</scope>
    <source>
        <strain evidence="13">B10K-CU-031-08</strain>
        <tissue evidence="13">Muscle</tissue>
    </source>
</reference>
<dbReference type="InterPro" id="IPR013761">
    <property type="entry name" value="SAM/pointed_sf"/>
</dbReference>
<dbReference type="InterPro" id="IPR038348">
    <property type="entry name" value="SLED_sf"/>
</dbReference>
<evidence type="ECO:0000313" key="14">
    <source>
        <dbReference type="Proteomes" id="UP000583049"/>
    </source>
</evidence>
<feature type="repeat" description="MBT" evidence="8">
    <location>
        <begin position="3"/>
        <end position="101"/>
    </location>
</feature>
<dbReference type="PANTHER" id="PTHR12247">
    <property type="entry name" value="POLYCOMB GROUP PROTEIN"/>
    <property type="match status" value="1"/>
</dbReference>
<comment type="subcellular location">
    <subcellularLocation>
        <location evidence="1">Nucleus</location>
    </subcellularLocation>
</comment>
<evidence type="ECO:0000313" key="13">
    <source>
        <dbReference type="EMBL" id="NXY75054.1"/>
    </source>
</evidence>
<dbReference type="AlphaFoldDB" id="A0A7L4MGH5"/>
<dbReference type="InterPro" id="IPR004092">
    <property type="entry name" value="Mbt"/>
</dbReference>
<dbReference type="FunFam" id="2.30.30.140:FF:000016">
    <property type="entry name" value="polycomb protein SCMH1 isoform X1"/>
    <property type="match status" value="1"/>
</dbReference>
<feature type="region of interest" description="Disordered" evidence="9">
    <location>
        <begin position="478"/>
        <end position="501"/>
    </location>
</feature>
<dbReference type="GO" id="GO:0042393">
    <property type="term" value="F:histone binding"/>
    <property type="evidence" value="ECO:0007669"/>
    <property type="project" value="TreeGrafter"/>
</dbReference>
<evidence type="ECO:0000256" key="2">
    <source>
        <dbReference type="ARBA" id="ARBA00008469"/>
    </source>
</evidence>
<gene>
    <name evidence="13" type="primary">Scmh1</name>
    <name evidence="13" type="ORF">GLAPRA_R06792</name>
</gene>
<dbReference type="SMART" id="SM00561">
    <property type="entry name" value="MBT"/>
    <property type="match status" value="2"/>
</dbReference>
<dbReference type="Proteomes" id="UP000583049">
    <property type="component" value="Unassembled WGS sequence"/>
</dbReference>
<dbReference type="Gene3D" id="3.90.1150.190">
    <property type="entry name" value="SLED domain"/>
    <property type="match status" value="1"/>
</dbReference>
<dbReference type="InterPro" id="IPR050548">
    <property type="entry name" value="PcG_chromatin_remod_factors"/>
</dbReference>
<feature type="compositionally biased region" description="Low complexity" evidence="9">
    <location>
        <begin position="300"/>
        <end position="318"/>
    </location>
</feature>
<name>A0A7L4MGH5_GLAPT</name>
<dbReference type="Pfam" id="PF02820">
    <property type="entry name" value="MBT"/>
    <property type="match status" value="2"/>
</dbReference>
<dbReference type="Pfam" id="PF17208">
    <property type="entry name" value="RBR"/>
    <property type="match status" value="1"/>
</dbReference>
<keyword evidence="6" id="KW-0804">Transcription</keyword>
<accession>A0A7L4MGH5</accession>
<evidence type="ECO:0000256" key="9">
    <source>
        <dbReference type="SAM" id="MobiDB-lite"/>
    </source>
</evidence>
<feature type="domain" description="Polycomb group protein RNA binding region" evidence="12">
    <location>
        <begin position="246"/>
        <end position="299"/>
    </location>
</feature>
<comment type="similarity">
    <text evidence="2">Belongs to the SCM family.</text>
</comment>
<protein>
    <submittedName>
        <fullName evidence="13">SCMH1 protein</fullName>
    </submittedName>
</protein>
<dbReference type="InterPro" id="IPR021987">
    <property type="entry name" value="SLED"/>
</dbReference>
<feature type="region of interest" description="Disordered" evidence="9">
    <location>
        <begin position="211"/>
        <end position="320"/>
    </location>
</feature>
<keyword evidence="7" id="KW-0539">Nucleus</keyword>
<keyword evidence="5" id="KW-0805">Transcription regulation</keyword>
<feature type="non-terminal residue" evidence="13">
    <location>
        <position position="612"/>
    </location>
</feature>
<dbReference type="CDD" id="cd20108">
    <property type="entry name" value="MBT_SCMH1_rpt2"/>
    <property type="match status" value="1"/>
</dbReference>
<evidence type="ECO:0000256" key="4">
    <source>
        <dbReference type="ARBA" id="ARBA00022737"/>
    </source>
</evidence>
<comment type="caution">
    <text evidence="13">The sequence shown here is derived from an EMBL/GenBank/DDBJ whole genome shotgun (WGS) entry which is preliminary data.</text>
</comment>